<dbReference type="Proteomes" id="UP000824496">
    <property type="component" value="Chromosome"/>
</dbReference>
<comment type="subcellular location">
    <subcellularLocation>
        <location evidence="1">Cell membrane</location>
        <topology evidence="1">Multi-pass membrane protein</topology>
    </subcellularLocation>
</comment>
<keyword evidence="5 7" id="KW-0472">Membrane</keyword>
<evidence type="ECO:0000313" key="9">
    <source>
        <dbReference type="Proteomes" id="UP000824496"/>
    </source>
</evidence>
<feature type="transmembrane region" description="Helical" evidence="7">
    <location>
        <begin position="196"/>
        <end position="219"/>
    </location>
</feature>
<proteinExistence type="predicted"/>
<dbReference type="EMBL" id="AP025017">
    <property type="protein sequence ID" value="BDA64979.1"/>
    <property type="molecule type" value="Genomic_DNA"/>
</dbReference>
<dbReference type="PANTHER" id="PTHR30213">
    <property type="entry name" value="INNER MEMBRANE PROTEIN YHJD"/>
    <property type="match status" value="1"/>
</dbReference>
<protein>
    <recommendedName>
        <fullName evidence="10">YihY/virulence factor BrkB family protein</fullName>
    </recommendedName>
</protein>
<name>A0ABN6K5P3_9ACTO</name>
<feature type="region of interest" description="Disordered" evidence="6">
    <location>
        <begin position="350"/>
        <end position="377"/>
    </location>
</feature>
<feature type="compositionally biased region" description="Basic and acidic residues" evidence="6">
    <location>
        <begin position="365"/>
        <end position="377"/>
    </location>
</feature>
<keyword evidence="9" id="KW-1185">Reference proteome</keyword>
<evidence type="ECO:0000313" key="8">
    <source>
        <dbReference type="EMBL" id="BDA64979.1"/>
    </source>
</evidence>
<evidence type="ECO:0000256" key="7">
    <source>
        <dbReference type="SAM" id="Phobius"/>
    </source>
</evidence>
<accession>A0ABN6K5P3</accession>
<feature type="transmembrane region" description="Helical" evidence="7">
    <location>
        <begin position="110"/>
        <end position="131"/>
    </location>
</feature>
<dbReference type="InterPro" id="IPR017039">
    <property type="entry name" value="Virul_fac_BrkB"/>
</dbReference>
<keyword evidence="3 7" id="KW-0812">Transmembrane</keyword>
<feature type="transmembrane region" description="Helical" evidence="7">
    <location>
        <begin position="226"/>
        <end position="244"/>
    </location>
</feature>
<evidence type="ECO:0000256" key="6">
    <source>
        <dbReference type="SAM" id="MobiDB-lite"/>
    </source>
</evidence>
<evidence type="ECO:0000256" key="3">
    <source>
        <dbReference type="ARBA" id="ARBA00022692"/>
    </source>
</evidence>
<evidence type="ECO:0000256" key="1">
    <source>
        <dbReference type="ARBA" id="ARBA00004651"/>
    </source>
</evidence>
<keyword evidence="2" id="KW-1003">Cell membrane</keyword>
<dbReference type="Pfam" id="PF03631">
    <property type="entry name" value="Virul_fac_BrkB"/>
    <property type="match status" value="1"/>
</dbReference>
<evidence type="ECO:0000256" key="2">
    <source>
        <dbReference type="ARBA" id="ARBA00022475"/>
    </source>
</evidence>
<sequence length="377" mass="39307">MRMDRVKTWTARLMDLYQRSRLGRTLARYSMARGGLMAGGIAYTGLFSVFSALAIGVTVLMATIGGRPAQRDGVISAIDSTLPGVVDTGNGGLVTVEQLTLDSALNVGSIVAGLILLYSAVSLMGTIRIALRAMFGMVHQTRGFVTIQAANLLCFVVVMVAVLVTAVASVATSLLAGSLSRGLDVPAALTGSGARVAGLAISFLIDAAVLALVITVCGIRPPRRDLLQGCALGAVAFGVLRQAGSSGVGSAAENPLLASFTAIIVLIVWMHLASRVLLLTAAWMANPPQPQMVDHPDEVHAHERPNYVTLSVPATLAWPRQAMTGNLEADPTEHPDYVAPVPLEEGAIRVSTPATSEPVQGAAKRGREALDGVADDR</sequence>
<gene>
    <name evidence="8" type="ORF">MANAM107_18130</name>
</gene>
<feature type="transmembrane region" description="Helical" evidence="7">
    <location>
        <begin position="41"/>
        <end position="64"/>
    </location>
</feature>
<evidence type="ECO:0008006" key="10">
    <source>
        <dbReference type="Google" id="ProtNLM"/>
    </source>
</evidence>
<reference evidence="8 9" key="1">
    <citation type="submission" date="2021-08" db="EMBL/GenBank/DDBJ databases">
        <title>Whole genome sequence of novel Actinomyces species strain MAS-1.</title>
        <authorList>
            <person name="Saito M."/>
            <person name="Kuwahara N."/>
            <person name="Takizawa T."/>
            <person name="Gotouda H."/>
            <person name="Ochiai T."/>
        </authorList>
    </citation>
    <scope>NUCLEOTIDE SEQUENCE [LARGE SCALE GENOMIC DNA]</scope>
    <source>
        <strain evidence="8 9">MAS-1</strain>
    </source>
</reference>
<feature type="transmembrane region" description="Helical" evidence="7">
    <location>
        <begin position="152"/>
        <end position="176"/>
    </location>
</feature>
<evidence type="ECO:0000256" key="5">
    <source>
        <dbReference type="ARBA" id="ARBA00023136"/>
    </source>
</evidence>
<feature type="transmembrane region" description="Helical" evidence="7">
    <location>
        <begin position="256"/>
        <end position="278"/>
    </location>
</feature>
<evidence type="ECO:0000256" key="4">
    <source>
        <dbReference type="ARBA" id="ARBA00022989"/>
    </source>
</evidence>
<dbReference type="PANTHER" id="PTHR30213:SF1">
    <property type="entry name" value="INNER MEMBRANE PROTEIN YHJD"/>
    <property type="match status" value="1"/>
</dbReference>
<keyword evidence="4 7" id="KW-1133">Transmembrane helix</keyword>
<organism evidence="8 9">
    <name type="scientific">Actinomyces capricornis</name>
    <dbReference type="NCBI Taxonomy" id="2755559"/>
    <lineage>
        <taxon>Bacteria</taxon>
        <taxon>Bacillati</taxon>
        <taxon>Actinomycetota</taxon>
        <taxon>Actinomycetes</taxon>
        <taxon>Actinomycetales</taxon>
        <taxon>Actinomycetaceae</taxon>
        <taxon>Actinomyces</taxon>
    </lineage>
</organism>